<evidence type="ECO:0000313" key="1">
    <source>
        <dbReference type="EMBL" id="EMZ36443.1"/>
    </source>
</evidence>
<proteinExistence type="predicted"/>
<dbReference type="AlphaFoldDB" id="N2BDC7"/>
<protein>
    <submittedName>
        <fullName evidence="1">Uncharacterized protein</fullName>
    </submittedName>
</protein>
<gene>
    <name evidence="1" type="ORF">C823_00811</name>
</gene>
<evidence type="ECO:0000313" key="2">
    <source>
        <dbReference type="Proteomes" id="UP000012589"/>
    </source>
</evidence>
<name>N2BDC7_9FIRM</name>
<keyword evidence="2" id="KW-1185">Reference proteome</keyword>
<reference evidence="1 2" key="1">
    <citation type="journal article" date="2014" name="Genome Announc.">
        <title>Draft genome sequences of the altered schaedler flora, a defined bacterial community from gnotobiotic mice.</title>
        <authorList>
            <person name="Wannemuehler M.J."/>
            <person name="Overstreet A.M."/>
            <person name="Ward D.V."/>
            <person name="Phillips G.J."/>
        </authorList>
    </citation>
    <scope>NUCLEOTIDE SEQUENCE [LARGE SCALE GENOMIC DNA]</scope>
    <source>
        <strain evidence="1 2">ASF492</strain>
    </source>
</reference>
<dbReference type="eggNOG" id="ENOG502ZXKH">
    <property type="taxonomic scope" value="Bacteria"/>
</dbReference>
<sequence length="68" mass="7798">MEVSEEMNNGEIIKNAIEDFKKVQKHMLTARKENAVETYEGLKDDYLSLKVLLNSLGVNLTDIDKIKE</sequence>
<dbReference type="HOGENOM" id="CLU_207730_0_0_9"/>
<dbReference type="Proteomes" id="UP000012589">
    <property type="component" value="Unassembled WGS sequence"/>
</dbReference>
<comment type="caution">
    <text evidence="1">The sequence shown here is derived from an EMBL/GenBank/DDBJ whole genome shotgun (WGS) entry which is preliminary data.</text>
</comment>
<accession>N2BDC7</accession>
<dbReference type="EMBL" id="AQFT01000023">
    <property type="protein sequence ID" value="EMZ36443.1"/>
    <property type="molecule type" value="Genomic_DNA"/>
</dbReference>
<organism evidence="1 2">
    <name type="scientific">Eubacterium plexicaudatum ASF492</name>
    <dbReference type="NCBI Taxonomy" id="1235802"/>
    <lineage>
        <taxon>Bacteria</taxon>
        <taxon>Bacillati</taxon>
        <taxon>Bacillota</taxon>
        <taxon>Clostridia</taxon>
        <taxon>Eubacteriales</taxon>
        <taxon>Eubacteriaceae</taxon>
        <taxon>Eubacterium</taxon>
    </lineage>
</organism>
<dbReference type="PATRIC" id="fig|1235802.3.peg.870"/>